<evidence type="ECO:0000256" key="3">
    <source>
        <dbReference type="ARBA" id="ARBA00012417"/>
    </source>
</evidence>
<accession>A0A0A8LD12</accession>
<evidence type="ECO:0000256" key="7">
    <source>
        <dbReference type="ARBA" id="ARBA00022932"/>
    </source>
</evidence>
<keyword evidence="4" id="KW-0808">Transferase</keyword>
<evidence type="ECO:0000259" key="12">
    <source>
        <dbReference type="Pfam" id="PF18018"/>
    </source>
</evidence>
<dbReference type="OrthoDB" id="3763at2759"/>
<gene>
    <name evidence="13" type="ORF">KLDO_g4314</name>
</gene>
<evidence type="ECO:0000256" key="8">
    <source>
        <dbReference type="ARBA" id="ARBA00023242"/>
    </source>
</evidence>
<evidence type="ECO:0000313" key="13">
    <source>
        <dbReference type="EMBL" id="CDO96095.1"/>
    </source>
</evidence>
<evidence type="ECO:0000256" key="5">
    <source>
        <dbReference type="ARBA" id="ARBA00022695"/>
    </source>
</evidence>
<evidence type="ECO:0000313" key="14">
    <source>
        <dbReference type="Proteomes" id="UP000031516"/>
    </source>
</evidence>
<dbReference type="InterPro" id="IPR024826">
    <property type="entry name" value="DNA_pol_delta/II_ssu"/>
</dbReference>
<evidence type="ECO:0000256" key="9">
    <source>
        <dbReference type="ARBA" id="ARBA00049244"/>
    </source>
</evidence>
<dbReference type="GO" id="GO:0003887">
    <property type="term" value="F:DNA-directed DNA polymerase activity"/>
    <property type="evidence" value="ECO:0007669"/>
    <property type="project" value="UniProtKB-KW"/>
</dbReference>
<evidence type="ECO:0000256" key="6">
    <source>
        <dbReference type="ARBA" id="ARBA00022705"/>
    </source>
</evidence>
<keyword evidence="8" id="KW-0539">Nucleus</keyword>
<dbReference type="PANTHER" id="PTHR10416:SF0">
    <property type="entry name" value="DNA POLYMERASE DELTA SUBUNIT 2"/>
    <property type="match status" value="1"/>
</dbReference>
<proteinExistence type="inferred from homology"/>
<keyword evidence="7" id="KW-0239">DNA-directed DNA polymerase</keyword>
<dbReference type="Gene3D" id="3.60.21.50">
    <property type="match status" value="1"/>
</dbReference>
<reference evidence="13 14" key="1">
    <citation type="submission" date="2014-03" db="EMBL/GenBank/DDBJ databases">
        <title>The genome of Kluyveromyces dobzhanskii.</title>
        <authorList>
            <person name="Nystedt B."/>
            <person name="Astrom S."/>
        </authorList>
    </citation>
    <scope>NUCLEOTIDE SEQUENCE [LARGE SCALE GENOMIC DNA]</scope>
    <source>
        <strain evidence="13 14">CBS 2104</strain>
    </source>
</reference>
<dbReference type="Pfam" id="PF18018">
    <property type="entry name" value="DNA_pol_D_N"/>
    <property type="match status" value="1"/>
</dbReference>
<dbReference type="InterPro" id="IPR007185">
    <property type="entry name" value="DNA_pol_a/d/e_bsu"/>
</dbReference>
<keyword evidence="6" id="KW-0235">DNA replication</keyword>
<evidence type="ECO:0000259" key="11">
    <source>
        <dbReference type="Pfam" id="PF04042"/>
    </source>
</evidence>
<protein>
    <recommendedName>
        <fullName evidence="3">DNA-directed DNA polymerase</fullName>
        <ecNumber evidence="3">2.7.7.7</ecNumber>
    </recommendedName>
</protein>
<dbReference type="Proteomes" id="UP000031516">
    <property type="component" value="Unassembled WGS sequence"/>
</dbReference>
<feature type="domain" description="DNA polymerase delta subunit OB-fold" evidence="12">
    <location>
        <begin position="46"/>
        <end position="183"/>
    </location>
</feature>
<dbReference type="PANTHER" id="PTHR10416">
    <property type="entry name" value="DNA POLYMERASE DELTA SUBUNIT 2"/>
    <property type="match status" value="1"/>
</dbReference>
<feature type="domain" description="DNA polymerase alpha/delta/epsilon subunit B" evidence="11">
    <location>
        <begin position="202"/>
        <end position="419"/>
    </location>
</feature>
<evidence type="ECO:0000256" key="2">
    <source>
        <dbReference type="ARBA" id="ARBA00006035"/>
    </source>
</evidence>
<feature type="region of interest" description="Disordered" evidence="10">
    <location>
        <begin position="1"/>
        <end position="20"/>
    </location>
</feature>
<comment type="caution">
    <text evidence="13">The sequence shown here is derived from an EMBL/GenBank/DDBJ whole genome shotgun (WGS) entry which is preliminary data.</text>
</comment>
<sequence length="462" mass="52058">MDSLLKTFSQQRSENDLQTVRSSVTVNHGRPNDYALDMKTRNYDTQFFKMYQYRLNVLRKRVESCCESKWDNGFQIQGEKVVKKSKVLDIQAGEPCWCVGTVYCEMKYKPNILQEVVDDTYGAPDLVKSYTDPEGTDEIMLDDESGRVILVGDKVRKTPFVSGTVVGILGMEADAGTFQVLDICYPEALPQKPLKTVPGKKIALVSGINATPRSPVLSLKIQLLQDALTGDLDSDNKQNDIARCIILGNSLNPGQDRQDLTGSLREFTPFLSNVLKSLPVDILPGDNDPSDKSLPQQPLHKALFDEALSPYFEQANVDMFYSLSNPYWFDIEGLQLLATSGQQINDITKYIIPYYEEAKELKGDSIDHRLDLIEATLKWQNIAPTAPDTLWCYPYSDNDPFILKEWPHVYIIGNQPEFGYRKVELEGAVEVMIISVPEFSMSGQYLVLDLDTLVPEVHTIVV</sequence>
<name>A0A0A8LD12_9SACH</name>
<dbReference type="EC" id="2.7.7.7" evidence="3"/>
<comment type="similarity">
    <text evidence="2">Belongs to the DNA polymerase delta/II small subunit family.</text>
</comment>
<evidence type="ECO:0000256" key="1">
    <source>
        <dbReference type="ARBA" id="ARBA00004123"/>
    </source>
</evidence>
<dbReference type="FunFam" id="2.40.50.430:FF:000002">
    <property type="entry name" value="DNA polymerase delta subunit"/>
    <property type="match status" value="1"/>
</dbReference>
<keyword evidence="14" id="KW-1185">Reference proteome</keyword>
<dbReference type="GO" id="GO:0006281">
    <property type="term" value="P:DNA repair"/>
    <property type="evidence" value="ECO:0007669"/>
    <property type="project" value="UniProtKB-ARBA"/>
</dbReference>
<dbReference type="InterPro" id="IPR040663">
    <property type="entry name" value="DNA_pol_D_N"/>
</dbReference>
<comment type="catalytic activity">
    <reaction evidence="9">
        <text>DNA(n) + a 2'-deoxyribonucleoside 5'-triphosphate = DNA(n+1) + diphosphate</text>
        <dbReference type="Rhea" id="RHEA:22508"/>
        <dbReference type="Rhea" id="RHEA-COMP:17339"/>
        <dbReference type="Rhea" id="RHEA-COMP:17340"/>
        <dbReference type="ChEBI" id="CHEBI:33019"/>
        <dbReference type="ChEBI" id="CHEBI:61560"/>
        <dbReference type="ChEBI" id="CHEBI:173112"/>
        <dbReference type="EC" id="2.7.7.7"/>
    </reaction>
</comment>
<dbReference type="Gene3D" id="2.40.50.430">
    <property type="match status" value="1"/>
</dbReference>
<dbReference type="AlphaFoldDB" id="A0A0A8LD12"/>
<dbReference type="GO" id="GO:0003677">
    <property type="term" value="F:DNA binding"/>
    <property type="evidence" value="ECO:0007669"/>
    <property type="project" value="InterPro"/>
</dbReference>
<dbReference type="GO" id="GO:0006273">
    <property type="term" value="P:lagging strand elongation"/>
    <property type="evidence" value="ECO:0007669"/>
    <property type="project" value="UniProtKB-ARBA"/>
</dbReference>
<evidence type="ECO:0000256" key="10">
    <source>
        <dbReference type="SAM" id="MobiDB-lite"/>
    </source>
</evidence>
<dbReference type="GO" id="GO:0043625">
    <property type="term" value="C:delta DNA polymerase complex"/>
    <property type="evidence" value="ECO:0007669"/>
    <property type="project" value="TreeGrafter"/>
</dbReference>
<dbReference type="EMBL" id="CCBQ010000046">
    <property type="protein sequence ID" value="CDO96095.1"/>
    <property type="molecule type" value="Genomic_DNA"/>
</dbReference>
<comment type="subcellular location">
    <subcellularLocation>
        <location evidence="1">Nucleus</location>
    </subcellularLocation>
</comment>
<keyword evidence="5" id="KW-0548">Nucleotidyltransferase</keyword>
<organism evidence="13 14">
    <name type="scientific">Kluyveromyces dobzhanskii CBS 2104</name>
    <dbReference type="NCBI Taxonomy" id="1427455"/>
    <lineage>
        <taxon>Eukaryota</taxon>
        <taxon>Fungi</taxon>
        <taxon>Dikarya</taxon>
        <taxon>Ascomycota</taxon>
        <taxon>Saccharomycotina</taxon>
        <taxon>Saccharomycetes</taxon>
        <taxon>Saccharomycetales</taxon>
        <taxon>Saccharomycetaceae</taxon>
        <taxon>Kluyveromyces</taxon>
    </lineage>
</organism>
<dbReference type="Pfam" id="PF04042">
    <property type="entry name" value="DNA_pol_E_B"/>
    <property type="match status" value="1"/>
</dbReference>
<evidence type="ECO:0000256" key="4">
    <source>
        <dbReference type="ARBA" id="ARBA00022679"/>
    </source>
</evidence>